<proteinExistence type="predicted"/>
<sequence>MERLILCGGGHVSLEVAYLASRLEFEIIVIDDRPEFANRERFPMAAQVLCRPFLEALEALGSRRDDFYVILTRGHAYDGVCLDYILRGDYAYVGMIGSRIKVAAVMEHMRNLGHPANVLAGVHSPIGLQIGAQTPAEIAVSILGEVIQERARKGPAAPPPPEEAGMLCTIVKKSGSAPRGVGTWMLVRRDGTCLGSVGGGAVEYQVKLDALALLEKGEAAARRVYDLSHAAAELGMVCGGRIEVSFENRKERDG</sequence>
<dbReference type="Pfam" id="PF13478">
    <property type="entry name" value="XdhC_C"/>
    <property type="match status" value="1"/>
</dbReference>
<comment type="caution">
    <text evidence="3">The sequence shown here is derived from an EMBL/GenBank/DDBJ whole genome shotgun (WGS) entry which is preliminary data.</text>
</comment>
<reference evidence="3" key="2">
    <citation type="submission" date="2021-04" db="EMBL/GenBank/DDBJ databases">
        <authorList>
            <person name="Gilroy R."/>
        </authorList>
    </citation>
    <scope>NUCLEOTIDE SEQUENCE</scope>
    <source>
        <strain evidence="3">CHK189-11263</strain>
    </source>
</reference>
<feature type="domain" description="XdhC Rossmann" evidence="2">
    <location>
        <begin position="4"/>
        <end position="146"/>
    </location>
</feature>
<evidence type="ECO:0000313" key="4">
    <source>
        <dbReference type="Proteomes" id="UP000824208"/>
    </source>
</evidence>
<dbReference type="PANTHER" id="PTHR30388">
    <property type="entry name" value="ALDEHYDE OXIDOREDUCTASE MOLYBDENUM COFACTOR ASSEMBLY PROTEIN"/>
    <property type="match status" value="1"/>
</dbReference>
<dbReference type="InterPro" id="IPR003777">
    <property type="entry name" value="XdhC_CoxI"/>
</dbReference>
<gene>
    <name evidence="3" type="ORF">H9714_06335</name>
</gene>
<dbReference type="InterPro" id="IPR027051">
    <property type="entry name" value="XdhC_Rossmann_dom"/>
</dbReference>
<dbReference type="PANTHER" id="PTHR30388:SF6">
    <property type="entry name" value="XANTHINE DEHYDROGENASE SUBUNIT A-RELATED"/>
    <property type="match status" value="1"/>
</dbReference>
<dbReference type="InterPro" id="IPR052698">
    <property type="entry name" value="MoCofactor_Util/Proc"/>
</dbReference>
<dbReference type="AlphaFoldDB" id="A0A9D2MAP1"/>
<dbReference type="Proteomes" id="UP000824208">
    <property type="component" value="Unassembled WGS sequence"/>
</dbReference>
<organism evidence="3 4">
    <name type="scientific">Candidatus Flavonifractor intestinipullorum</name>
    <dbReference type="NCBI Taxonomy" id="2838587"/>
    <lineage>
        <taxon>Bacteria</taxon>
        <taxon>Bacillati</taxon>
        <taxon>Bacillota</taxon>
        <taxon>Clostridia</taxon>
        <taxon>Eubacteriales</taxon>
        <taxon>Oscillospiraceae</taxon>
        <taxon>Flavonifractor</taxon>
    </lineage>
</organism>
<name>A0A9D2MAP1_9FIRM</name>
<reference evidence="3" key="1">
    <citation type="journal article" date="2021" name="PeerJ">
        <title>Extensive microbial diversity within the chicken gut microbiome revealed by metagenomics and culture.</title>
        <authorList>
            <person name="Gilroy R."/>
            <person name="Ravi A."/>
            <person name="Getino M."/>
            <person name="Pursley I."/>
            <person name="Horton D.L."/>
            <person name="Alikhan N.F."/>
            <person name="Baker D."/>
            <person name="Gharbi K."/>
            <person name="Hall N."/>
            <person name="Watson M."/>
            <person name="Adriaenssens E.M."/>
            <person name="Foster-Nyarko E."/>
            <person name="Jarju S."/>
            <person name="Secka A."/>
            <person name="Antonio M."/>
            <person name="Oren A."/>
            <person name="Chaudhuri R.R."/>
            <person name="La Ragione R."/>
            <person name="Hildebrand F."/>
            <person name="Pallen M.J."/>
        </authorList>
    </citation>
    <scope>NUCLEOTIDE SEQUENCE</scope>
    <source>
        <strain evidence="3">CHK189-11263</strain>
    </source>
</reference>
<evidence type="ECO:0000259" key="1">
    <source>
        <dbReference type="Pfam" id="PF02625"/>
    </source>
</evidence>
<dbReference type="Pfam" id="PF02625">
    <property type="entry name" value="XdhC_CoxI"/>
    <property type="match status" value="1"/>
</dbReference>
<accession>A0A9D2MAP1</accession>
<evidence type="ECO:0000313" key="3">
    <source>
        <dbReference type="EMBL" id="HJB57152.1"/>
    </source>
</evidence>
<dbReference type="Gene3D" id="3.40.50.720">
    <property type="entry name" value="NAD(P)-binding Rossmann-like Domain"/>
    <property type="match status" value="1"/>
</dbReference>
<protein>
    <submittedName>
        <fullName evidence="3">XdhC family protein</fullName>
    </submittedName>
</protein>
<dbReference type="EMBL" id="DWYC01000053">
    <property type="protein sequence ID" value="HJB57152.1"/>
    <property type="molecule type" value="Genomic_DNA"/>
</dbReference>
<feature type="domain" description="XdhC- CoxI" evidence="1">
    <location>
        <begin position="163"/>
        <end position="222"/>
    </location>
</feature>
<evidence type="ECO:0000259" key="2">
    <source>
        <dbReference type="Pfam" id="PF13478"/>
    </source>
</evidence>